<reference evidence="1" key="2">
    <citation type="journal article" date="2021" name="PeerJ">
        <title>Extensive microbial diversity within the chicken gut microbiome revealed by metagenomics and culture.</title>
        <authorList>
            <person name="Gilroy R."/>
            <person name="Ravi A."/>
            <person name="Getino M."/>
            <person name="Pursley I."/>
            <person name="Horton D.L."/>
            <person name="Alikhan N.F."/>
            <person name="Baker D."/>
            <person name="Gharbi K."/>
            <person name="Hall N."/>
            <person name="Watson M."/>
            <person name="Adriaenssens E.M."/>
            <person name="Foster-Nyarko E."/>
            <person name="Jarju S."/>
            <person name="Secka A."/>
            <person name="Antonio M."/>
            <person name="Oren A."/>
            <person name="Chaudhuri R.R."/>
            <person name="La Ragione R."/>
            <person name="Hildebrand F."/>
            <person name="Pallen M.J."/>
        </authorList>
    </citation>
    <scope>NUCLEOTIDE SEQUENCE</scope>
    <source>
        <strain evidence="1">18911</strain>
    </source>
</reference>
<evidence type="ECO:0000313" key="1">
    <source>
        <dbReference type="EMBL" id="HIU59771.1"/>
    </source>
</evidence>
<comment type="caution">
    <text evidence="1">The sequence shown here is derived from an EMBL/GenBank/DDBJ whole genome shotgun (WGS) entry which is preliminary data.</text>
</comment>
<evidence type="ECO:0008006" key="3">
    <source>
        <dbReference type="Google" id="ProtNLM"/>
    </source>
</evidence>
<reference evidence="1" key="1">
    <citation type="submission" date="2020-10" db="EMBL/GenBank/DDBJ databases">
        <authorList>
            <person name="Gilroy R."/>
        </authorList>
    </citation>
    <scope>NUCLEOTIDE SEQUENCE</scope>
    <source>
        <strain evidence="1">18911</strain>
    </source>
</reference>
<dbReference type="InterPro" id="IPR011990">
    <property type="entry name" value="TPR-like_helical_dom_sf"/>
</dbReference>
<evidence type="ECO:0000313" key="2">
    <source>
        <dbReference type="Proteomes" id="UP000824094"/>
    </source>
</evidence>
<dbReference type="Proteomes" id="UP000824094">
    <property type="component" value="Unassembled WGS sequence"/>
</dbReference>
<protein>
    <recommendedName>
        <fullName evidence="3">Tetratricopeptide repeat protein</fullName>
    </recommendedName>
</protein>
<dbReference type="Gene3D" id="1.25.40.10">
    <property type="entry name" value="Tetratricopeptide repeat domain"/>
    <property type="match status" value="1"/>
</dbReference>
<dbReference type="SUPFAM" id="SSF48452">
    <property type="entry name" value="TPR-like"/>
    <property type="match status" value="1"/>
</dbReference>
<accession>A0A9D1MGG3</accession>
<gene>
    <name evidence="1" type="ORF">IAB05_00095</name>
</gene>
<proteinExistence type="predicted"/>
<organism evidence="1 2">
    <name type="scientific">Candidatus Stercoripulliclostridium merdigallinarum</name>
    <dbReference type="NCBI Taxonomy" id="2840951"/>
    <lineage>
        <taxon>Bacteria</taxon>
        <taxon>Bacillati</taxon>
        <taxon>Bacillota</taxon>
        <taxon>Clostridia</taxon>
        <taxon>Eubacteriales</taxon>
        <taxon>Candidatus Stercoripulliclostridium</taxon>
    </lineage>
</organism>
<name>A0A9D1MGG3_9FIRM</name>
<sequence length="251" mass="28137">MDTQLVIEEYDSFVALGRYREGGKFLELAAEAARNENDLEADAIITGELIGHYRKNGVKTKCLKAIRYAKRLLKSSVTDDGVMVGTLYINMATGCTHFGYPNEAIEYFEIAEKYYRENLPVRDKRWSGLYNNSAAAFEAAGDLDRAEEGYLRALRFTEAIDAAEESAITCINLAGLAGKREQQQKIDKYLDRALYALSTVRNPGAYHAYVCRQLAVSFACCGRNKDEEALLNKAVAIEEKIAREATRKESR</sequence>
<dbReference type="EMBL" id="DVNF01000004">
    <property type="protein sequence ID" value="HIU59771.1"/>
    <property type="molecule type" value="Genomic_DNA"/>
</dbReference>
<dbReference type="AlphaFoldDB" id="A0A9D1MGG3"/>